<dbReference type="SUPFAM" id="SSF58100">
    <property type="entry name" value="Bacterial hemolysins"/>
    <property type="match status" value="1"/>
</dbReference>
<evidence type="ECO:0000313" key="2">
    <source>
        <dbReference type="EMBL" id="EPB65660.1"/>
    </source>
</evidence>
<name>A0A0D6L3U6_9BILA</name>
<keyword evidence="1" id="KW-0175">Coiled coil</keyword>
<reference evidence="2 3" key="1">
    <citation type="submission" date="2013-05" db="EMBL/GenBank/DDBJ databases">
        <title>Draft genome of the parasitic nematode Anyclostoma ceylanicum.</title>
        <authorList>
            <person name="Mitreva M."/>
        </authorList>
    </citation>
    <scope>NUCLEOTIDE SEQUENCE [LARGE SCALE GENOMIC DNA]</scope>
</reference>
<evidence type="ECO:0000313" key="3">
    <source>
        <dbReference type="Proteomes" id="UP000054495"/>
    </source>
</evidence>
<organism evidence="2 3">
    <name type="scientific">Ancylostoma ceylanicum</name>
    <dbReference type="NCBI Taxonomy" id="53326"/>
    <lineage>
        <taxon>Eukaryota</taxon>
        <taxon>Metazoa</taxon>
        <taxon>Ecdysozoa</taxon>
        <taxon>Nematoda</taxon>
        <taxon>Chromadorea</taxon>
        <taxon>Rhabditida</taxon>
        <taxon>Rhabditina</taxon>
        <taxon>Rhabditomorpha</taxon>
        <taxon>Strongyloidea</taxon>
        <taxon>Ancylostomatidae</taxon>
        <taxon>Ancylostomatinae</taxon>
        <taxon>Ancylostoma</taxon>
    </lineage>
</organism>
<protein>
    <submittedName>
        <fullName evidence="2">Uncharacterized protein</fullName>
    </submittedName>
</protein>
<dbReference type="Proteomes" id="UP000054495">
    <property type="component" value="Unassembled WGS sequence"/>
</dbReference>
<dbReference type="EMBL" id="KE127468">
    <property type="protein sequence ID" value="EPB65660.1"/>
    <property type="molecule type" value="Genomic_DNA"/>
</dbReference>
<feature type="coiled-coil region" evidence="1">
    <location>
        <begin position="208"/>
        <end position="235"/>
    </location>
</feature>
<dbReference type="NCBIfam" id="NF033928">
    <property type="entry name" value="alph_xenorhab_A"/>
    <property type="match status" value="1"/>
</dbReference>
<dbReference type="AlphaFoldDB" id="A0A0D6L3U6"/>
<accession>A0A0D6L3U6</accession>
<feature type="coiled-coil region" evidence="1">
    <location>
        <begin position="299"/>
        <end position="333"/>
    </location>
</feature>
<dbReference type="Pfam" id="PF05791">
    <property type="entry name" value="Bacillus_HBL"/>
    <property type="match status" value="1"/>
</dbReference>
<dbReference type="CDD" id="cd22656">
    <property type="entry name" value="ClyA_Cry6Aa-like"/>
    <property type="match status" value="1"/>
</dbReference>
<evidence type="ECO:0000256" key="1">
    <source>
        <dbReference type="SAM" id="Coils"/>
    </source>
</evidence>
<keyword evidence="3" id="KW-1185">Reference proteome</keyword>
<feature type="non-terminal residue" evidence="2">
    <location>
        <position position="509"/>
    </location>
</feature>
<sequence>MPRTDDAFRNYLGSAAPSDLSDFQPLIKAYSDIYDHVSVWNNDTYPSSVSLASDVVAYSRQARIYYSPIIPLAEKLTNDPNDEKSKEKLQAILGVLINDADTYHKRAEEVLTKIKAFADETAQDKITLAGVDNKGGLYKYYEDKYGSTSEEVRSLTKEIEDQQRILDAANKEYEHDVVVAATTPSYAWVTIFGLIAAAVVAGIYGDKAVKALARAKAAQKKIDELQAELQVDANLMNSLNVTRNGLDKNIDLITEALPIIQKIQGVWATAAVQYESDYMILSTQEALTEQNINMAKTMVQNTQAEIEYVNALLKQAKENSDNASAAVNAAMKNFDTQNRIVKMVAIDFETVGIPEYKTKVILQGMFDIITSLATFGVSVGMMAVGNGAGAASAAESVKSVEKVAESGVETAKMAKSLAETMEKLKELIETLEKAIKLAQAIKAIVDNVKEAESQMSKIQELDDYYADVDLSAADDWTIYQIQASNAMKDPISLGIRYAQEYDEAMQILA</sequence>
<feature type="coiled-coil region" evidence="1">
    <location>
        <begin position="414"/>
        <end position="461"/>
    </location>
</feature>
<proteinExistence type="predicted"/>
<dbReference type="InterPro" id="IPR008414">
    <property type="entry name" value="HBL"/>
</dbReference>
<dbReference type="Gene3D" id="1.20.1170.10">
    <property type="match status" value="1"/>
</dbReference>
<dbReference type="GO" id="GO:0016020">
    <property type="term" value="C:membrane"/>
    <property type="evidence" value="ECO:0007669"/>
    <property type="project" value="InterPro"/>
</dbReference>
<gene>
    <name evidence="2" type="ORF">ANCCEY_15274</name>
</gene>